<dbReference type="InterPro" id="IPR011032">
    <property type="entry name" value="GroES-like_sf"/>
</dbReference>
<sequence length="347" mass="36179">MAAKQDVAENTDGGTVTAGTLRAVVHEEYGPAEVLRLAQVPRPQPADGEVLVQVRAAGLDRGAWHVMTGEPYLGRLAFGLRRPKNPVLGMELAGTVVALGRGVSRFAVGDEVYGVGRGSFAELAVAKEGQLARKPQTLSFEEAAVVPVSAATALQGLVEVGRVRAGQHVLVTGASGGVGSYAVQIAKALGAEVTGVAGPAKQDYVRGLGADHVLDRTREDPADGTRRYDLVLDIAGRPPLRALRRALAPRGTAVLVGGEGGGKLTGGMNRQLRAVLLSMFVRQRLAMFVSIVRAPALERLSELVESGLVMPSLTGTYPLDRAPEAMRDLVAGRVRGKVAIVPGDGGL</sequence>
<dbReference type="Gene3D" id="3.40.50.720">
    <property type="entry name" value="NAD(P)-binding Rossmann-like Domain"/>
    <property type="match status" value="1"/>
</dbReference>
<dbReference type="AlphaFoldDB" id="A0A2A9EMJ4"/>
<accession>A0A2A9EMJ4</accession>
<dbReference type="SUPFAM" id="SSF50129">
    <property type="entry name" value="GroES-like"/>
    <property type="match status" value="1"/>
</dbReference>
<dbReference type="RefSeq" id="WP_098483572.1">
    <property type="nucleotide sequence ID" value="NZ_PDJI01000004.1"/>
</dbReference>
<dbReference type="InterPro" id="IPR020843">
    <property type="entry name" value="ER"/>
</dbReference>
<reference evidence="2 3" key="1">
    <citation type="submission" date="2017-10" db="EMBL/GenBank/DDBJ databases">
        <title>Sequencing the genomes of 1000 actinobacteria strains.</title>
        <authorList>
            <person name="Klenk H.-P."/>
        </authorList>
    </citation>
    <scope>NUCLEOTIDE SEQUENCE [LARGE SCALE GENOMIC DNA]</scope>
    <source>
        <strain evidence="2 3">DSM 21838</strain>
    </source>
</reference>
<dbReference type="InterPro" id="IPR013154">
    <property type="entry name" value="ADH-like_N"/>
</dbReference>
<dbReference type="PANTHER" id="PTHR44013:SF1">
    <property type="entry name" value="ZINC-TYPE ALCOHOL DEHYDROGENASE-LIKE PROTEIN C16A3.02C"/>
    <property type="match status" value="1"/>
</dbReference>
<dbReference type="Proteomes" id="UP000222106">
    <property type="component" value="Unassembled WGS sequence"/>
</dbReference>
<dbReference type="Pfam" id="PF08240">
    <property type="entry name" value="ADH_N"/>
    <property type="match status" value="1"/>
</dbReference>
<proteinExistence type="predicted"/>
<dbReference type="InterPro" id="IPR052733">
    <property type="entry name" value="Chloroplast_QOR"/>
</dbReference>
<dbReference type="PROSITE" id="PS01162">
    <property type="entry name" value="QOR_ZETA_CRYSTAL"/>
    <property type="match status" value="1"/>
</dbReference>
<dbReference type="PANTHER" id="PTHR44013">
    <property type="entry name" value="ZINC-TYPE ALCOHOL DEHYDROGENASE-LIKE PROTEIN C16A3.02C"/>
    <property type="match status" value="1"/>
</dbReference>
<protein>
    <submittedName>
        <fullName evidence="2">NADPH:quinone reductase-like Zn-dependent oxidoreductase</fullName>
    </submittedName>
</protein>
<name>A0A2A9EMJ4_9MICO</name>
<dbReference type="OrthoDB" id="9790818at2"/>
<dbReference type="InterPro" id="IPR036291">
    <property type="entry name" value="NAD(P)-bd_dom_sf"/>
</dbReference>
<evidence type="ECO:0000313" key="3">
    <source>
        <dbReference type="Proteomes" id="UP000222106"/>
    </source>
</evidence>
<dbReference type="CDD" id="cd08267">
    <property type="entry name" value="MDR1"/>
    <property type="match status" value="1"/>
</dbReference>
<comment type="caution">
    <text evidence="2">The sequence shown here is derived from an EMBL/GenBank/DDBJ whole genome shotgun (WGS) entry which is preliminary data.</text>
</comment>
<dbReference type="SUPFAM" id="SSF51735">
    <property type="entry name" value="NAD(P)-binding Rossmann-fold domains"/>
    <property type="match status" value="1"/>
</dbReference>
<gene>
    <name evidence="2" type="ORF">ATJ97_1971</name>
</gene>
<keyword evidence="3" id="KW-1185">Reference proteome</keyword>
<dbReference type="EMBL" id="PDJI01000004">
    <property type="protein sequence ID" value="PFG39465.1"/>
    <property type="molecule type" value="Genomic_DNA"/>
</dbReference>
<dbReference type="GO" id="GO:0016491">
    <property type="term" value="F:oxidoreductase activity"/>
    <property type="evidence" value="ECO:0007669"/>
    <property type="project" value="InterPro"/>
</dbReference>
<dbReference type="GO" id="GO:0008270">
    <property type="term" value="F:zinc ion binding"/>
    <property type="evidence" value="ECO:0007669"/>
    <property type="project" value="InterPro"/>
</dbReference>
<feature type="domain" description="Enoyl reductase (ER)" evidence="1">
    <location>
        <begin position="30"/>
        <end position="340"/>
    </location>
</feature>
<dbReference type="Gene3D" id="3.90.180.10">
    <property type="entry name" value="Medium-chain alcohol dehydrogenases, catalytic domain"/>
    <property type="match status" value="1"/>
</dbReference>
<dbReference type="SMART" id="SM00829">
    <property type="entry name" value="PKS_ER"/>
    <property type="match status" value="1"/>
</dbReference>
<organism evidence="2 3">
    <name type="scientific">Georgenia soli</name>
    <dbReference type="NCBI Taxonomy" id="638953"/>
    <lineage>
        <taxon>Bacteria</taxon>
        <taxon>Bacillati</taxon>
        <taxon>Actinomycetota</taxon>
        <taxon>Actinomycetes</taxon>
        <taxon>Micrococcales</taxon>
        <taxon>Bogoriellaceae</taxon>
        <taxon>Georgenia</taxon>
    </lineage>
</organism>
<evidence type="ECO:0000259" key="1">
    <source>
        <dbReference type="SMART" id="SM00829"/>
    </source>
</evidence>
<evidence type="ECO:0000313" key="2">
    <source>
        <dbReference type="EMBL" id="PFG39465.1"/>
    </source>
</evidence>
<dbReference type="InterPro" id="IPR002364">
    <property type="entry name" value="Quin_OxRdtase/zeta-crystal_CS"/>
</dbReference>
<dbReference type="Pfam" id="PF13602">
    <property type="entry name" value="ADH_zinc_N_2"/>
    <property type="match status" value="1"/>
</dbReference>